<evidence type="ECO:0000313" key="2">
    <source>
        <dbReference type="Proteomes" id="UP000245368"/>
    </source>
</evidence>
<dbReference type="InterPro" id="IPR011050">
    <property type="entry name" value="Pectin_lyase_fold/virulence"/>
</dbReference>
<protein>
    <recommendedName>
        <fullName evidence="3">Right handed beta helix domain-containing protein</fullName>
    </recommendedName>
</protein>
<organism evidence="1 2">
    <name type="scientific">Deinococcus irradiatisoli</name>
    <dbReference type="NCBI Taxonomy" id="2202254"/>
    <lineage>
        <taxon>Bacteria</taxon>
        <taxon>Thermotogati</taxon>
        <taxon>Deinococcota</taxon>
        <taxon>Deinococci</taxon>
        <taxon>Deinococcales</taxon>
        <taxon>Deinococcaceae</taxon>
        <taxon>Deinococcus</taxon>
    </lineage>
</organism>
<dbReference type="RefSeq" id="WP_109827725.1">
    <property type="nucleotide sequence ID" value="NZ_CP029494.1"/>
</dbReference>
<dbReference type="Proteomes" id="UP000245368">
    <property type="component" value="Chromosome"/>
</dbReference>
<dbReference type="EMBL" id="CP029494">
    <property type="protein sequence ID" value="AWN23997.1"/>
    <property type="molecule type" value="Genomic_DNA"/>
</dbReference>
<keyword evidence="2" id="KW-1185">Reference proteome</keyword>
<dbReference type="KEGG" id="dez:DKM44_12785"/>
<dbReference type="AlphaFoldDB" id="A0A2Z3JFN3"/>
<accession>A0A2Z3JFN3</accession>
<evidence type="ECO:0008006" key="3">
    <source>
        <dbReference type="Google" id="ProtNLM"/>
    </source>
</evidence>
<reference evidence="1 2" key="1">
    <citation type="submission" date="2018-05" db="EMBL/GenBank/DDBJ databases">
        <title>Complete Genome Sequence of Deinococcus sp. strain 17bor-2.</title>
        <authorList>
            <person name="Srinivasan S."/>
        </authorList>
    </citation>
    <scope>NUCLEOTIDE SEQUENCE [LARGE SCALE GENOMIC DNA]</scope>
    <source>
        <strain evidence="1 2">17bor-2</strain>
    </source>
</reference>
<name>A0A2Z3JFN3_9DEIO</name>
<dbReference type="SUPFAM" id="SSF51126">
    <property type="entry name" value="Pectin lyase-like"/>
    <property type="match status" value="1"/>
</dbReference>
<proteinExistence type="predicted"/>
<evidence type="ECO:0000313" key="1">
    <source>
        <dbReference type="EMBL" id="AWN23997.1"/>
    </source>
</evidence>
<sequence>MRVTYPAAYRVGAQLAGGQYEGRAVLGDDAPWAELQDLEGNPMKFYGGEVGDKLPPLITIRVTPEGAGIVGVPVIYAGNPRDTSTDGSGVWDLSPIGESGPTLATEAQIASLSSLLDTGATLLPQMQQGVTDVDQVTTEAFGVLGINPAYVSDTTADPAGSPPDGTRGAKRDLSGNLVRLFRAGGAWIASGGALLATLASLSAGSLPSRTVYLEPTTLSLPSGVALPDGITFVCQPGKTIIECAGGSGVWLNVPNGKSAVFKDALLDGKNLISTGILANGNVRFEGGGIVNIQGTSTVSAYGIQQGSASTYAVVKGAQFSGYSGYEDGVIGNSIGAHRALLFQGTGGKVDDCDFYGIGGFEDGDAVQFQTSTDASLVWTPARGKVLNSRFWDIKKRAIKAQASDVEIRGCFFGSTNLDPNTAVFAAVNIFGSRCKVSDNQFELPLAGAAIQVESGANDTLIQGNGINASVGSSETLVRGSSLKAILNIGNRTRITGNSINTAGIAVYLHGLSTYAQVSGNPLIRGGAACVLADTNTVGHTITHNTIGGTATQQLPTGTQLAGGSQRCIVMHNRYQYVTDGTRVLTTATGHLVSQNIKGPGVVTLLNTFGMASDAYDTNQFSDAATLRAQSGSTLTAPAVFMPSNQYPTPYNMFDWSDVLAFVAKRLGGTGASGYAASVNAGATLGDGAAISATTALTPTGHNGLQSTLSLNTAQLSTLNSVVWEFSWGTSSAPLTFTGEYIPEVLFQAIPTNLTQIKIEYDTGSGYVTAYTQDITPAYLISLPAITPGAAIKKIRYTLLWTVRPTSLAIRRFMLKYGQIWPTQYLHPTWDIFALRHYGDGSHAYLSGTLTTDVASIAAGSYVDLSITVSGSALLDVVNVVTPPPAGIIQQPWVSAAGTVTLRLFNHTAAAIDPASQAYTVKILR</sequence>
<gene>
    <name evidence="1" type="ORF">DKM44_12785</name>
</gene>